<dbReference type="InterPro" id="IPR052907">
    <property type="entry name" value="Beta-lactamase/esterase"/>
</dbReference>
<dbReference type="Pfam" id="PF00144">
    <property type="entry name" value="Beta-lactamase"/>
    <property type="match status" value="1"/>
</dbReference>
<sequence length="411" mass="45734">MSKASGYCDPAFAKIGDVFTKAIESEFELGASLAIEHKGKMVVDMFGGHKDIKRTKPWEENTIVNVFSVTKGVAATCIAKLIDEGKLDVNNKVSFYWPEYGCNGKENTRVSDLLCHRSAMFGFQDGMPSGPWQNWEVFTKALEIQKPFKEPGSAQGYHALTYGWLVGEIIRRVDGRHTGQYFTEEIAEPFGIDFQIGLNQSDFERCADMIMLDDFGRKKNSIDYMELIKYVPNFILPKCYWNLKEAIKGGDFKVAFEGREEDPIGYHNLPDWRMAQVPSANGHGTAHSLAKLYGILSNGCQRDGHQIMKPETLDYAIIPLSSGPDSVLFGSNITFGLGYELGKNSMPVGNFAPKFKNAMFGHAGVGGGVAFGDIENQLGFGFVCNQMHEVKNLYKTVNEIMDALFAKLENK</sequence>
<dbReference type="AlphaFoldDB" id="A0A937JB15"/>
<feature type="domain" description="Beta-lactamase-related" evidence="1">
    <location>
        <begin position="29"/>
        <end position="390"/>
    </location>
</feature>
<dbReference type="PANTHER" id="PTHR43319">
    <property type="entry name" value="BETA-LACTAMASE-RELATED"/>
    <property type="match status" value="1"/>
</dbReference>
<evidence type="ECO:0000313" key="2">
    <source>
        <dbReference type="EMBL" id="MBL6903138.1"/>
    </source>
</evidence>
<gene>
    <name evidence="2" type="ORF">ISR29_02945</name>
</gene>
<proteinExistence type="predicted"/>
<evidence type="ECO:0000259" key="1">
    <source>
        <dbReference type="Pfam" id="PF00144"/>
    </source>
</evidence>
<comment type="caution">
    <text evidence="2">The sequence shown here is derived from an EMBL/GenBank/DDBJ whole genome shotgun (WGS) entry which is preliminary data.</text>
</comment>
<evidence type="ECO:0000313" key="3">
    <source>
        <dbReference type="Proteomes" id="UP000705230"/>
    </source>
</evidence>
<reference evidence="2" key="1">
    <citation type="submission" date="2020-10" db="EMBL/GenBank/DDBJ databases">
        <title>Microbiome of the Black Sea water column analyzed by genome centric metagenomics.</title>
        <authorList>
            <person name="Cabello-Yeves P.J."/>
            <person name="Callieri C."/>
            <person name="Picazo A."/>
            <person name="Mehrshad M."/>
            <person name="Haro-Moreno J.M."/>
            <person name="Roda-Garcia J."/>
            <person name="Dzembekova N."/>
            <person name="Slabakova V."/>
            <person name="Slabakova N."/>
            <person name="Moncheva S."/>
            <person name="Rodriguez-Valera F."/>
        </authorList>
    </citation>
    <scope>NUCLEOTIDE SEQUENCE</scope>
    <source>
        <strain evidence="2">BS30m-G43</strain>
    </source>
</reference>
<protein>
    <submittedName>
        <fullName evidence="2">Beta-lactamase family protein</fullName>
    </submittedName>
</protein>
<dbReference type="InterPro" id="IPR001466">
    <property type="entry name" value="Beta-lactam-related"/>
</dbReference>
<dbReference type="InterPro" id="IPR012338">
    <property type="entry name" value="Beta-lactam/transpept-like"/>
</dbReference>
<dbReference type="EMBL" id="JADHSG010000003">
    <property type="protein sequence ID" value="MBL6903138.1"/>
    <property type="molecule type" value="Genomic_DNA"/>
</dbReference>
<accession>A0A937JB15</accession>
<dbReference type="Proteomes" id="UP000705230">
    <property type="component" value="Unassembled WGS sequence"/>
</dbReference>
<dbReference type="Gene3D" id="3.40.710.10">
    <property type="entry name" value="DD-peptidase/beta-lactamase superfamily"/>
    <property type="match status" value="1"/>
</dbReference>
<organism evidence="2 3">
    <name type="scientific">SAR86 cluster bacterium</name>
    <dbReference type="NCBI Taxonomy" id="2030880"/>
    <lineage>
        <taxon>Bacteria</taxon>
        <taxon>Pseudomonadati</taxon>
        <taxon>Pseudomonadota</taxon>
        <taxon>Gammaproteobacteria</taxon>
        <taxon>SAR86 cluster</taxon>
    </lineage>
</organism>
<dbReference type="SUPFAM" id="SSF56601">
    <property type="entry name" value="beta-lactamase/transpeptidase-like"/>
    <property type="match status" value="1"/>
</dbReference>
<name>A0A937JB15_9GAMM</name>
<dbReference type="PANTHER" id="PTHR43319:SF3">
    <property type="entry name" value="BETA-LACTAMASE-RELATED DOMAIN-CONTAINING PROTEIN"/>
    <property type="match status" value="1"/>
</dbReference>